<feature type="region of interest" description="Disordered" evidence="5">
    <location>
        <begin position="213"/>
        <end position="245"/>
    </location>
</feature>
<feature type="compositionally biased region" description="Basic residues" evidence="5">
    <location>
        <begin position="1"/>
        <end position="14"/>
    </location>
</feature>
<dbReference type="InterPro" id="IPR006710">
    <property type="entry name" value="Glyco_hydro_43"/>
</dbReference>
<dbReference type="Proteomes" id="UP000298763">
    <property type="component" value="Chromosome"/>
</dbReference>
<dbReference type="SUPFAM" id="SSF49899">
    <property type="entry name" value="Concanavalin A-like lectins/glucanases"/>
    <property type="match status" value="1"/>
</dbReference>
<comment type="similarity">
    <text evidence="2">Belongs to the glycosyl hydrolase 43 family.</text>
</comment>
<evidence type="ECO:0000256" key="1">
    <source>
        <dbReference type="ARBA" id="ARBA00004834"/>
    </source>
</evidence>
<proteinExistence type="inferred from homology"/>
<comment type="pathway">
    <text evidence="1">Glycan metabolism; L-arabinan degradation.</text>
</comment>
<keyword evidence="4" id="KW-0326">Glycosidase</keyword>
<protein>
    <submittedName>
        <fullName evidence="6">Arabinan endo-1,5-alpha-L-arabinosidase</fullName>
    </submittedName>
</protein>
<name>A0ABX5UF32_9BURK</name>
<evidence type="ECO:0000256" key="4">
    <source>
        <dbReference type="ARBA" id="ARBA00023295"/>
    </source>
</evidence>
<keyword evidence="3" id="KW-0378">Hydrolase</keyword>
<dbReference type="InterPro" id="IPR023296">
    <property type="entry name" value="Glyco_hydro_beta-prop_sf"/>
</dbReference>
<evidence type="ECO:0000256" key="3">
    <source>
        <dbReference type="ARBA" id="ARBA00022801"/>
    </source>
</evidence>
<feature type="region of interest" description="Disordered" evidence="5">
    <location>
        <begin position="1"/>
        <end position="54"/>
    </location>
</feature>
<keyword evidence="7" id="KW-1185">Reference proteome</keyword>
<dbReference type="PANTHER" id="PTHR43301:SF3">
    <property type="entry name" value="ARABINAN ENDO-1,5-ALPHA-L-ARABINOSIDASE A-RELATED"/>
    <property type="match status" value="1"/>
</dbReference>
<dbReference type="InterPro" id="IPR013320">
    <property type="entry name" value="ConA-like_dom_sf"/>
</dbReference>
<evidence type="ECO:0000256" key="2">
    <source>
        <dbReference type="ARBA" id="ARBA00009865"/>
    </source>
</evidence>
<gene>
    <name evidence="6" type="ORF">FCL38_06950</name>
</gene>
<evidence type="ECO:0000313" key="6">
    <source>
        <dbReference type="EMBL" id="QCP10189.1"/>
    </source>
</evidence>
<dbReference type="Pfam" id="PF04616">
    <property type="entry name" value="Glyco_hydro_43"/>
    <property type="match status" value="1"/>
</dbReference>
<dbReference type="Gene3D" id="2.115.10.20">
    <property type="entry name" value="Glycosyl hydrolase domain, family 43"/>
    <property type="match status" value="1"/>
</dbReference>
<dbReference type="PANTHER" id="PTHR43301">
    <property type="entry name" value="ARABINAN ENDO-1,5-ALPHA-L-ARABINOSIDASE"/>
    <property type="match status" value="1"/>
</dbReference>
<dbReference type="SUPFAM" id="SSF75005">
    <property type="entry name" value="Arabinanase/levansucrase/invertase"/>
    <property type="match status" value="1"/>
</dbReference>
<feature type="region of interest" description="Disordered" evidence="5">
    <location>
        <begin position="434"/>
        <end position="455"/>
    </location>
</feature>
<evidence type="ECO:0000313" key="7">
    <source>
        <dbReference type="Proteomes" id="UP000298763"/>
    </source>
</evidence>
<dbReference type="InterPro" id="IPR050727">
    <property type="entry name" value="GH43_arabinanases"/>
</dbReference>
<reference evidence="6 7" key="1">
    <citation type="submission" date="2019-05" db="EMBL/GenBank/DDBJ databases">
        <title>Draft Genome Sequences of Six Type Strains of the Genus Massilia.</title>
        <authorList>
            <person name="Miess H."/>
            <person name="Frediansyhah A."/>
            <person name="Gross H."/>
        </authorList>
    </citation>
    <scope>NUCLEOTIDE SEQUENCE [LARGE SCALE GENOMIC DNA]</scope>
    <source>
        <strain evidence="6 7">DSMZ 26121</strain>
    </source>
</reference>
<accession>A0ABX5UF32</accession>
<organism evidence="6 7">
    <name type="scientific">Pseudoduganella umbonata</name>
    <dbReference type="NCBI Taxonomy" id="864828"/>
    <lineage>
        <taxon>Bacteria</taxon>
        <taxon>Pseudomonadati</taxon>
        <taxon>Pseudomonadota</taxon>
        <taxon>Betaproteobacteria</taxon>
        <taxon>Burkholderiales</taxon>
        <taxon>Oxalobacteraceae</taxon>
        <taxon>Telluria group</taxon>
        <taxon>Pseudoduganella</taxon>
    </lineage>
</organism>
<sequence length="688" mass="74319">MAPVPGRRRQRSHVVKNLQLTENALREPASPGMADRPPGRHGGGTHRDGRCAIRAPPPGQPCYLPRFGKKEQPVRSCLFLLAAALHAAAAAQAQPASTYHNPLPVRLASGELAQNCADPAVLRDPRAPQPTWYLYCTTDPVSRSEKEGDGYRFRFLPIYRSTDLVQWEWVTDSFTGQRPAPASPRSWLWAPEPQYHDGRYWLYYTITDTDDAHSPEPGCDADSSIGVASSASPTGPWQASGRPVVGPRRATPGCKFDWTFDPDVVIDDAGTRWLYYGSYGGGLFVQRLSNDGLSVEGEARRVGTSGRYEGAEVVRHDGWYYLFASATDCCAGPLTGYALHVGRAASPLGPFLDKQGNDMAAARAGGTPVLPQSGNRWVGAGHNAVLQDAAGQWWTIYHAVDVNDPLFAPGLTRRPALLDRIDWAGGWPVVAEGRGPSDRELPAPATSAAGGRPAPAFAGTGADMRLLWDEDFTKPPAAPWRWLRSPGAWRITGEGLAWHTQPGDLYVDTNTAPLLARPLPPGDLRIEARVRIDAPDDCCAPHVQAGIVAMRDDDNYVKLSVLANAGLHQVEFGKEQKPVPVHHPRYGNTVAGTPAAQGGWTWLRLDVQREGTGQDARERWTAWSSRDGRDWVGGGTWTHRLGPAVRLGLVAMGTGALAVTFGPVRVSALYPPHSAGSAAQVHGTAAQP</sequence>
<dbReference type="EMBL" id="CP040017">
    <property type="protein sequence ID" value="QCP10189.1"/>
    <property type="molecule type" value="Genomic_DNA"/>
</dbReference>
<evidence type="ECO:0000256" key="5">
    <source>
        <dbReference type="SAM" id="MobiDB-lite"/>
    </source>
</evidence>
<dbReference type="CDD" id="cd18616">
    <property type="entry name" value="GH43_ABN-like"/>
    <property type="match status" value="1"/>
</dbReference>
<dbReference type="Gene3D" id="2.60.120.200">
    <property type="match status" value="1"/>
</dbReference>
<feature type="compositionally biased region" description="Polar residues" evidence="5">
    <location>
        <begin position="226"/>
        <end position="237"/>
    </location>
</feature>